<accession>A0A6C0BFC0</accession>
<sequence>MNIINSVKRLLITYKRFKTNLPLEDNNNELFNYVLSIKIQDKYKSVENFSNNIDKIFVRGLIHMIECDDIKNELFNIFLETYVSLSKDDSDKLFTDLSNVLNKQVVPISECLDELYSINKSVNLYWRR</sequence>
<dbReference type="EMBL" id="MN739131">
    <property type="protein sequence ID" value="QHS90289.1"/>
    <property type="molecule type" value="Genomic_DNA"/>
</dbReference>
<protein>
    <submittedName>
        <fullName evidence="1">Uncharacterized protein</fullName>
    </submittedName>
</protein>
<organism evidence="1">
    <name type="scientific">viral metagenome</name>
    <dbReference type="NCBI Taxonomy" id="1070528"/>
    <lineage>
        <taxon>unclassified sequences</taxon>
        <taxon>metagenomes</taxon>
        <taxon>organismal metagenomes</taxon>
    </lineage>
</organism>
<reference evidence="1" key="1">
    <citation type="journal article" date="2020" name="Nature">
        <title>Giant virus diversity and host interactions through global metagenomics.</title>
        <authorList>
            <person name="Schulz F."/>
            <person name="Roux S."/>
            <person name="Paez-Espino D."/>
            <person name="Jungbluth S."/>
            <person name="Walsh D.A."/>
            <person name="Denef V.J."/>
            <person name="McMahon K.D."/>
            <person name="Konstantinidis K.T."/>
            <person name="Eloe-Fadrosh E.A."/>
            <person name="Kyrpides N.C."/>
            <person name="Woyke T."/>
        </authorList>
    </citation>
    <scope>NUCLEOTIDE SEQUENCE</scope>
    <source>
        <strain evidence="1">GVMAG-M-3300010160-60</strain>
    </source>
</reference>
<proteinExistence type="predicted"/>
<name>A0A6C0BFC0_9ZZZZ</name>
<dbReference type="AlphaFoldDB" id="A0A6C0BFC0"/>
<evidence type="ECO:0000313" key="1">
    <source>
        <dbReference type="EMBL" id="QHS90289.1"/>
    </source>
</evidence>